<dbReference type="HOGENOM" id="CLU_081793_1_0_2"/>
<dbReference type="GeneID" id="3923568"/>
<dbReference type="PANTHER" id="PTHR42827:SF1">
    <property type="entry name" value="IRON-SULFUR CLUSTER-BINDING PROTEIN"/>
    <property type="match status" value="1"/>
</dbReference>
<dbReference type="OrthoDB" id="23478at2157"/>
<reference evidence="3" key="1">
    <citation type="journal article" date="2016" name="Stand. Genomic Sci.">
        <title>Complete genome sequence of Methanospirillum hungatei type strain JF1.</title>
        <authorList>
            <person name="Gunsalus R.P."/>
            <person name="Cook L.E."/>
            <person name="Crable B."/>
            <person name="Rohlin L."/>
            <person name="McDonald E."/>
            <person name="Mouttaki H."/>
            <person name="Sieber J.R."/>
            <person name="Poweleit N."/>
            <person name="Zhou H."/>
            <person name="Lapidus A.L."/>
            <person name="Daligault H.E."/>
            <person name="Land M."/>
            <person name="Gilna P."/>
            <person name="Ivanova N."/>
            <person name="Kyrpides N."/>
            <person name="Culley D.E."/>
            <person name="McInerney M.J."/>
        </authorList>
    </citation>
    <scope>NUCLEOTIDE SEQUENCE [LARGE SCALE GENOMIC DNA]</scope>
    <source>
        <strain evidence="3">ATCC 27890 / DSM 864 / NBRC 100397 / JF-1</strain>
    </source>
</reference>
<dbReference type="EnsemblBacteria" id="ABD39973">
    <property type="protein sequence ID" value="ABD39973"/>
    <property type="gene ID" value="Mhun_0199"/>
</dbReference>
<evidence type="ECO:0000259" key="1">
    <source>
        <dbReference type="PROSITE" id="PS51379"/>
    </source>
</evidence>
<gene>
    <name evidence="2" type="ordered locus">Mhun_0199</name>
</gene>
<proteinExistence type="predicted"/>
<dbReference type="SUPFAM" id="SSF46548">
    <property type="entry name" value="alpha-helical ferredoxin"/>
    <property type="match status" value="1"/>
</dbReference>
<accession>Q2FPT1</accession>
<evidence type="ECO:0000313" key="2">
    <source>
        <dbReference type="EMBL" id="ABD39973.1"/>
    </source>
</evidence>
<dbReference type="InterPro" id="IPR017896">
    <property type="entry name" value="4Fe4S_Fe-S-bd"/>
</dbReference>
<organism evidence="2 3">
    <name type="scientific">Methanospirillum hungatei JF-1 (strain ATCC 27890 / DSM 864 / NBRC 100397 / JF-1)</name>
    <dbReference type="NCBI Taxonomy" id="323259"/>
    <lineage>
        <taxon>Archaea</taxon>
        <taxon>Methanobacteriati</taxon>
        <taxon>Methanobacteriota</taxon>
        <taxon>Stenosarchaea group</taxon>
        <taxon>Methanomicrobia</taxon>
        <taxon>Methanomicrobiales</taxon>
        <taxon>Methanospirillaceae</taxon>
        <taxon>Methanospirillum</taxon>
    </lineage>
</organism>
<dbReference type="Pfam" id="PF13484">
    <property type="entry name" value="Fer4_16"/>
    <property type="match status" value="1"/>
</dbReference>
<dbReference type="EMBL" id="CP000254">
    <property type="protein sequence ID" value="ABD39973.1"/>
    <property type="molecule type" value="Genomic_DNA"/>
</dbReference>
<dbReference type="Proteomes" id="UP000001941">
    <property type="component" value="Chromosome"/>
</dbReference>
<dbReference type="PROSITE" id="PS51379">
    <property type="entry name" value="4FE4S_FER_2"/>
    <property type="match status" value="1"/>
</dbReference>
<dbReference type="KEGG" id="mhu:Mhun_0199"/>
<protein>
    <submittedName>
        <fullName evidence="2">4Fe-4S ferredoxin, iron-sulfur binding protein</fullName>
    </submittedName>
</protein>
<dbReference type="Gene3D" id="3.30.70.20">
    <property type="match status" value="1"/>
</dbReference>
<dbReference type="InParanoid" id="Q2FPT1"/>
<dbReference type="eggNOG" id="arCOG02740">
    <property type="taxonomic scope" value="Archaea"/>
</dbReference>
<dbReference type="PROSITE" id="PS00198">
    <property type="entry name" value="4FE4S_FER_1"/>
    <property type="match status" value="1"/>
</dbReference>
<sequence length="243" mass="26729">MLFTKPVFDTARRMGAYYCGFADISALTSSIPDLEGYRVHDYPAAVSVGIALSDQIINSLPNRDDVSVYQAYCRHYDETNHHLDSIATEICSIIEDFGYKTYHVPASSPRGPDGLTSEFSHKIAAHQAGHGWIGKSALLITPEHGPRVRWVTVLISAPIPQEKEPMDEQCGRCKACTQICPVHAISGDPFGTKEPGSFRFDRAACSKGFSDRKKMGLLAICGLCVYVCPYGKRTTNNEAYTSK</sequence>
<name>Q2FPT1_METHJ</name>
<dbReference type="AlphaFoldDB" id="Q2FPT1"/>
<dbReference type="PANTHER" id="PTHR42827">
    <property type="entry name" value="IRON-SULFUR CLUSTER-BINDING PROTEIN-RELATED"/>
    <property type="match status" value="1"/>
</dbReference>
<dbReference type="GO" id="GO:0016491">
    <property type="term" value="F:oxidoreductase activity"/>
    <property type="evidence" value="ECO:0007669"/>
    <property type="project" value="UniProtKB-ARBA"/>
</dbReference>
<dbReference type="RefSeq" id="WP_011447268.1">
    <property type="nucleotide sequence ID" value="NC_007796.1"/>
</dbReference>
<feature type="domain" description="4Fe-4S ferredoxin-type" evidence="1">
    <location>
        <begin position="162"/>
        <end position="190"/>
    </location>
</feature>
<keyword evidence="3" id="KW-1185">Reference proteome</keyword>
<dbReference type="STRING" id="323259.Mhun_0199"/>
<dbReference type="InterPro" id="IPR017900">
    <property type="entry name" value="4Fe4S_Fe_S_CS"/>
</dbReference>
<evidence type="ECO:0000313" key="3">
    <source>
        <dbReference type="Proteomes" id="UP000001941"/>
    </source>
</evidence>